<dbReference type="EMBL" id="CAMAPF010001029">
    <property type="protein sequence ID" value="CAH9141443.1"/>
    <property type="molecule type" value="Genomic_DNA"/>
</dbReference>
<proteinExistence type="predicted"/>
<gene>
    <name evidence="1" type="ORF">CEPIT_LOCUS39133</name>
</gene>
<protein>
    <submittedName>
        <fullName evidence="1">Uncharacterized protein</fullName>
    </submittedName>
</protein>
<reference evidence="1" key="1">
    <citation type="submission" date="2022-07" db="EMBL/GenBank/DDBJ databases">
        <authorList>
            <person name="Macas J."/>
            <person name="Novak P."/>
            <person name="Neumann P."/>
        </authorList>
    </citation>
    <scope>NUCLEOTIDE SEQUENCE</scope>
</reference>
<comment type="caution">
    <text evidence="1">The sequence shown here is derived from an EMBL/GenBank/DDBJ whole genome shotgun (WGS) entry which is preliminary data.</text>
</comment>
<dbReference type="Proteomes" id="UP001152523">
    <property type="component" value="Unassembled WGS sequence"/>
</dbReference>
<evidence type="ECO:0000313" key="2">
    <source>
        <dbReference type="Proteomes" id="UP001152523"/>
    </source>
</evidence>
<evidence type="ECO:0000313" key="1">
    <source>
        <dbReference type="EMBL" id="CAH9141443.1"/>
    </source>
</evidence>
<accession>A0AAV0G0G8</accession>
<sequence length="115" mass="12758">MFHSTNMFFTPFISTFETQTLYTSFLLLCLCQSLTSLPNLTSFGDSSNLFSGVTAGILPFAPSTQFKGLTIFPQCSFEPFFLLIYFVLLSTPCSSSPTSKLCPSIQLSHWSLVQL</sequence>
<name>A0AAV0G0G8_9ASTE</name>
<dbReference type="AlphaFoldDB" id="A0AAV0G0G8"/>
<organism evidence="1 2">
    <name type="scientific">Cuscuta epithymum</name>
    <dbReference type="NCBI Taxonomy" id="186058"/>
    <lineage>
        <taxon>Eukaryota</taxon>
        <taxon>Viridiplantae</taxon>
        <taxon>Streptophyta</taxon>
        <taxon>Embryophyta</taxon>
        <taxon>Tracheophyta</taxon>
        <taxon>Spermatophyta</taxon>
        <taxon>Magnoliopsida</taxon>
        <taxon>eudicotyledons</taxon>
        <taxon>Gunneridae</taxon>
        <taxon>Pentapetalae</taxon>
        <taxon>asterids</taxon>
        <taxon>lamiids</taxon>
        <taxon>Solanales</taxon>
        <taxon>Convolvulaceae</taxon>
        <taxon>Cuscuteae</taxon>
        <taxon>Cuscuta</taxon>
        <taxon>Cuscuta subgen. Cuscuta</taxon>
    </lineage>
</organism>
<keyword evidence="2" id="KW-1185">Reference proteome</keyword>